<evidence type="ECO:0000313" key="17">
    <source>
        <dbReference type="EMBL" id="PWA02069.1"/>
    </source>
</evidence>
<evidence type="ECO:0000256" key="5">
    <source>
        <dbReference type="ARBA" id="ARBA00019685"/>
    </source>
</evidence>
<dbReference type="InterPro" id="IPR001733">
    <property type="entry name" value="Peptidase_S26B"/>
</dbReference>
<dbReference type="PANTHER" id="PTHR10806:SF6">
    <property type="entry name" value="SIGNAL PEPTIDASE COMPLEX CATALYTIC SUBUNIT SEC11"/>
    <property type="match status" value="1"/>
</dbReference>
<evidence type="ECO:0000256" key="13">
    <source>
        <dbReference type="ARBA" id="ARBA00047037"/>
    </source>
</evidence>
<dbReference type="Proteomes" id="UP000245591">
    <property type="component" value="Unassembled WGS sequence"/>
</dbReference>
<evidence type="ECO:0000256" key="4">
    <source>
        <dbReference type="ARBA" id="ARBA00011035"/>
    </source>
</evidence>
<dbReference type="InterPro" id="IPR019533">
    <property type="entry name" value="Peptidase_S26"/>
</dbReference>
<dbReference type="SUPFAM" id="SSF55895">
    <property type="entry name" value="Ribonuclease Rh-like"/>
    <property type="match status" value="1"/>
</dbReference>
<dbReference type="GO" id="GO:0006465">
    <property type="term" value="P:signal peptide processing"/>
    <property type="evidence" value="ECO:0007669"/>
    <property type="project" value="UniProtKB-UniRule"/>
</dbReference>
<comment type="subcellular location">
    <subcellularLocation>
        <location evidence="2">Endoplasmic reticulum membrane</location>
        <topology evidence="2">Single-pass type II membrane protein</topology>
    </subcellularLocation>
</comment>
<keyword evidence="16" id="KW-0378">Hydrolase</keyword>
<dbReference type="CDD" id="cd01061">
    <property type="entry name" value="RNase_T2_euk"/>
    <property type="match status" value="1"/>
</dbReference>
<dbReference type="InterPro" id="IPR018188">
    <property type="entry name" value="RNase_T2_His_AS_1"/>
</dbReference>
<dbReference type="GO" id="GO:0033897">
    <property type="term" value="F:ribonuclease T2 activity"/>
    <property type="evidence" value="ECO:0007669"/>
    <property type="project" value="InterPro"/>
</dbReference>
<keyword evidence="7 16" id="KW-0256">Endoplasmic reticulum</keyword>
<dbReference type="InterPro" id="IPR033130">
    <property type="entry name" value="RNase_T2_His_AS_2"/>
</dbReference>
<dbReference type="InterPro" id="IPR036286">
    <property type="entry name" value="LexA/Signal_pep-like_sf"/>
</dbReference>
<evidence type="ECO:0000256" key="12">
    <source>
        <dbReference type="ARBA" id="ARBA00045533"/>
    </source>
</evidence>
<feature type="active site" evidence="14">
    <location>
        <position position="323"/>
    </location>
</feature>
<comment type="caution">
    <text evidence="17">The sequence shown here is derived from an EMBL/GenBank/DDBJ whole genome shotgun (WGS) entry which is preliminary data.</text>
</comment>
<comment type="function">
    <text evidence="12">Catalytic component of the signal peptidase complex (SPC) which catalyzes the cleavage of N-terminal signal sequences from nascent proteins as they are translocated into the lumen of the endoplasmic reticulum. Specifically cleaves N-terminal signal peptides that contain a hydrophobic alpha-helix (h-region) shorter than 18-20 amino acids.</text>
</comment>
<keyword evidence="6" id="KW-0812">Transmembrane</keyword>
<evidence type="ECO:0000256" key="7">
    <source>
        <dbReference type="ARBA" id="ARBA00022824"/>
    </source>
</evidence>
<comment type="similarity">
    <text evidence="4 16">Belongs to the peptidase S26B family.</text>
</comment>
<dbReference type="InterPro" id="IPR036430">
    <property type="entry name" value="RNase_T2-like_sf"/>
</dbReference>
<protein>
    <recommendedName>
        <fullName evidence="5 16">Signal peptidase complex catalytic subunit SEC11</fullName>
        <ecNumber evidence="16">3.4.21.89</ecNumber>
    </recommendedName>
</protein>
<keyword evidence="16" id="KW-0645">Protease</keyword>
<evidence type="ECO:0000256" key="6">
    <source>
        <dbReference type="ARBA" id="ARBA00022692"/>
    </source>
</evidence>
<dbReference type="GO" id="GO:0004252">
    <property type="term" value="F:serine-type endopeptidase activity"/>
    <property type="evidence" value="ECO:0007669"/>
    <property type="project" value="InterPro"/>
</dbReference>
<keyword evidence="18" id="KW-1185">Reference proteome</keyword>
<dbReference type="PANTHER" id="PTHR10806">
    <property type="entry name" value="SIGNAL PEPTIDASE COMPLEX CATALYTIC SUBUNIT SEC11"/>
    <property type="match status" value="1"/>
</dbReference>
<dbReference type="Pfam" id="PF00445">
    <property type="entry name" value="Ribonuclease_T2"/>
    <property type="match status" value="1"/>
</dbReference>
<keyword evidence="9" id="KW-1133">Transmembrane helix</keyword>
<dbReference type="InterPro" id="IPR001568">
    <property type="entry name" value="RNase_T2-like"/>
</dbReference>
<dbReference type="GO" id="GO:0005787">
    <property type="term" value="C:signal peptidase complex"/>
    <property type="evidence" value="ECO:0007669"/>
    <property type="project" value="TreeGrafter"/>
</dbReference>
<evidence type="ECO:0000256" key="3">
    <source>
        <dbReference type="ARBA" id="ARBA00007469"/>
    </source>
</evidence>
<dbReference type="NCBIfam" id="TIGR02228">
    <property type="entry name" value="sigpep_I_arch"/>
    <property type="match status" value="1"/>
</dbReference>
<accession>A0A2U1JAN3</accession>
<dbReference type="EC" id="3.4.21.89" evidence="16"/>
<evidence type="ECO:0000256" key="2">
    <source>
        <dbReference type="ARBA" id="ARBA00004648"/>
    </source>
</evidence>
<comment type="similarity">
    <text evidence="3 15">Belongs to the RNase T2 family.</text>
</comment>
<keyword evidence="8" id="KW-0735">Signal-anchor</keyword>
<reference evidence="17 18" key="1">
    <citation type="journal article" date="2018" name="MBio">
        <title>Comparative Genomics Reveals the Core Gene Toolbox for the Fungus-Insect Symbiosis.</title>
        <authorList>
            <person name="Wang Y."/>
            <person name="Stata M."/>
            <person name="Wang W."/>
            <person name="Stajich J.E."/>
            <person name="White M.M."/>
            <person name="Moncalvo J.M."/>
        </authorList>
    </citation>
    <scope>NUCLEOTIDE SEQUENCE [LARGE SCALE GENOMIC DNA]</scope>
    <source>
        <strain evidence="17 18">AUS-126-30</strain>
    </source>
</reference>
<feature type="active site" evidence="14">
    <location>
        <position position="319"/>
    </location>
</feature>
<dbReference type="EMBL" id="MBFU01000109">
    <property type="protein sequence ID" value="PWA02069.1"/>
    <property type="molecule type" value="Genomic_DNA"/>
</dbReference>
<organism evidence="17 18">
    <name type="scientific">Smittium angustum</name>
    <dbReference type="NCBI Taxonomy" id="133377"/>
    <lineage>
        <taxon>Eukaryota</taxon>
        <taxon>Fungi</taxon>
        <taxon>Fungi incertae sedis</taxon>
        <taxon>Zoopagomycota</taxon>
        <taxon>Kickxellomycotina</taxon>
        <taxon>Harpellomycetes</taxon>
        <taxon>Harpellales</taxon>
        <taxon>Legeriomycetaceae</taxon>
        <taxon>Smittium</taxon>
    </lineage>
</organism>
<evidence type="ECO:0000256" key="11">
    <source>
        <dbReference type="ARBA" id="ARBA00023157"/>
    </source>
</evidence>
<dbReference type="SUPFAM" id="SSF51306">
    <property type="entry name" value="LexA/Signal peptidase"/>
    <property type="match status" value="1"/>
</dbReference>
<evidence type="ECO:0000313" key="18">
    <source>
        <dbReference type="Proteomes" id="UP000245591"/>
    </source>
</evidence>
<comment type="catalytic activity">
    <reaction evidence="1 16">
        <text>Cleavage of hydrophobic, N-terminal signal or leader sequences from secreted and periplasmic proteins.</text>
        <dbReference type="EC" id="3.4.21.89"/>
    </reaction>
</comment>
<gene>
    <name evidence="17" type="ORF">BB558_001808</name>
</gene>
<dbReference type="PROSITE" id="PS00530">
    <property type="entry name" value="RNASE_T2_1"/>
    <property type="match status" value="1"/>
</dbReference>
<dbReference type="AlphaFoldDB" id="A0A2U1JAN3"/>
<evidence type="ECO:0000256" key="8">
    <source>
        <dbReference type="ARBA" id="ARBA00022968"/>
    </source>
</evidence>
<dbReference type="InterPro" id="IPR033697">
    <property type="entry name" value="Ribonuclease_T2_eukaryotic"/>
</dbReference>
<evidence type="ECO:0000256" key="9">
    <source>
        <dbReference type="ARBA" id="ARBA00022989"/>
    </source>
</evidence>
<evidence type="ECO:0000256" key="16">
    <source>
        <dbReference type="RuleBase" id="RU362047"/>
    </source>
</evidence>
<dbReference type="Gene3D" id="3.90.730.10">
    <property type="entry name" value="Ribonuclease T2-like"/>
    <property type="match status" value="1"/>
</dbReference>
<name>A0A2U1JAN3_SMIAN</name>
<evidence type="ECO:0000256" key="10">
    <source>
        <dbReference type="ARBA" id="ARBA00023136"/>
    </source>
</evidence>
<sequence length="445" mass="51083">MDILDAIKRNGVRSILKQGLVFLGVLTSAFMVWKTISVFTNCESPVVVVLSGGMEPTFYRGNVLFLNNMKSPIQIGEIVAYKIKGKYIPLAHRVIKTHTDKETGKQYLLTKGDGNPVDDRGLYKKEQLWIEPNEIFGRVYGFIPYVGIISIYFDDIPQLKYAVLFGLCLLPLLERKHNKAVNSLFSNPFENLRQKITSIGNRFENFLPNSKSFDDQSCPKNIISCQRNNVDSCCSPKNGLLVLSLQWELRYGPKDQFTIHGLWPDRCDGTMTPRNGCDRSRQVKGVADNIFDSNITLYNQMKELWPSNKGDDDYFWTHEWNKHGTCVTTLDPKCYKEGQFKKGTDILEYFKTAVGLQLEYNIHEALRKHGIVPTKSNNEKLYSPQEFKDAIKKEFGGEPNLRCSGNKLVEIHLWFLVKDKDKYFVTDPHGKDTCRKIRYSEKSVQ</sequence>
<dbReference type="PRINTS" id="PR00728">
    <property type="entry name" value="SIGNALPTASE"/>
</dbReference>
<dbReference type="GO" id="GO:0009003">
    <property type="term" value="F:signal peptidase activity"/>
    <property type="evidence" value="ECO:0007669"/>
    <property type="project" value="UniProtKB-EC"/>
</dbReference>
<evidence type="ECO:0000256" key="14">
    <source>
        <dbReference type="PIRSR" id="PIRSR633697-1"/>
    </source>
</evidence>
<dbReference type="GO" id="GO:0003723">
    <property type="term" value="F:RNA binding"/>
    <property type="evidence" value="ECO:0007669"/>
    <property type="project" value="InterPro"/>
</dbReference>
<evidence type="ECO:0000256" key="15">
    <source>
        <dbReference type="RuleBase" id="RU004328"/>
    </source>
</evidence>
<keyword evidence="10" id="KW-0472">Membrane</keyword>
<dbReference type="CDD" id="cd06530">
    <property type="entry name" value="S26_SPase_I"/>
    <property type="match status" value="1"/>
</dbReference>
<dbReference type="PROSITE" id="PS00531">
    <property type="entry name" value="RNASE_T2_2"/>
    <property type="match status" value="1"/>
</dbReference>
<proteinExistence type="inferred from homology"/>
<comment type="subunit">
    <text evidence="13">Component of the signal peptidase complex (SPC) composed of a catalytic subunit SEC11 and three accessory subunits SPC1, SPC2 and SPC3. The complex induces a local thinning of the ER membrane which is used to measure the length of the signal peptide (SP) h-region of protein substrates. This ensures the selectivity of the complex towards h-regions shorter than 18-20 amino acids. SPC associates with the translocon complex.</text>
</comment>
<feature type="active site" evidence="14">
    <location>
        <position position="260"/>
    </location>
</feature>
<keyword evidence="11" id="KW-1015">Disulfide bond</keyword>
<evidence type="ECO:0000256" key="1">
    <source>
        <dbReference type="ARBA" id="ARBA00000677"/>
    </source>
</evidence>